<dbReference type="AlphaFoldDB" id="A0A0D3JMC9"/>
<dbReference type="GeneID" id="17270211"/>
<name>A0A0D3JMC9_EMIH1</name>
<accession>A0A0D3JMC9</accession>
<keyword evidence="2" id="KW-1133">Transmembrane helix</keyword>
<sequence>MHTAGLAMNMLADDDDDDDDDDENPTHGPSAEGLREQLTMFMTIAALLAGFAVGLATTVSSEEIRAYARWELRTFLGRNSTLCEKYEPLGLIETDGGPTHGLRTCNPDTGCWDGYASWGTRAPDSPLVRDGLDQCSARAEGLFFEDLVLAKEVITDQELGRNTMIVIWVTMFVEMLGTVLFFSLLRTSSEGGEVAIWHSTFGAFLFVLYFLPVLNFYNFLMLASRVVKVKFVHCDDDFTGACWVEETPMFNRLALAACLLVVVVLALQTRL</sequence>
<dbReference type="HOGENOM" id="CLU_1028941_0_0_1"/>
<proteinExistence type="predicted"/>
<dbReference type="PaxDb" id="2903-EOD24664"/>
<feature type="transmembrane region" description="Helical" evidence="2">
    <location>
        <begin position="38"/>
        <end position="59"/>
    </location>
</feature>
<evidence type="ECO:0000313" key="3">
    <source>
        <dbReference type="EnsemblProtists" id="EOD24664"/>
    </source>
</evidence>
<keyword evidence="4" id="KW-1185">Reference proteome</keyword>
<feature type="transmembrane region" description="Helical" evidence="2">
    <location>
        <begin position="253"/>
        <end position="269"/>
    </location>
</feature>
<dbReference type="KEGG" id="ehx:EMIHUDRAFT_435432"/>
<evidence type="ECO:0000256" key="1">
    <source>
        <dbReference type="SAM" id="MobiDB-lite"/>
    </source>
</evidence>
<evidence type="ECO:0000256" key="2">
    <source>
        <dbReference type="SAM" id="Phobius"/>
    </source>
</evidence>
<feature type="region of interest" description="Disordered" evidence="1">
    <location>
        <begin position="1"/>
        <end position="34"/>
    </location>
</feature>
<feature type="transmembrane region" description="Helical" evidence="2">
    <location>
        <begin position="165"/>
        <end position="184"/>
    </location>
</feature>
<organism evidence="3 4">
    <name type="scientific">Emiliania huxleyi (strain CCMP1516)</name>
    <dbReference type="NCBI Taxonomy" id="280463"/>
    <lineage>
        <taxon>Eukaryota</taxon>
        <taxon>Haptista</taxon>
        <taxon>Haptophyta</taxon>
        <taxon>Prymnesiophyceae</taxon>
        <taxon>Isochrysidales</taxon>
        <taxon>Noelaerhabdaceae</taxon>
        <taxon>Emiliania</taxon>
    </lineage>
</organism>
<feature type="transmembrane region" description="Helical" evidence="2">
    <location>
        <begin position="196"/>
        <end position="220"/>
    </location>
</feature>
<dbReference type="RefSeq" id="XP_005777093.1">
    <property type="nucleotide sequence ID" value="XM_005777036.1"/>
</dbReference>
<keyword evidence="2" id="KW-0812">Transmembrane</keyword>
<reference evidence="4" key="1">
    <citation type="journal article" date="2013" name="Nature">
        <title>Pan genome of the phytoplankton Emiliania underpins its global distribution.</title>
        <authorList>
            <person name="Read B.A."/>
            <person name="Kegel J."/>
            <person name="Klute M.J."/>
            <person name="Kuo A."/>
            <person name="Lefebvre S.C."/>
            <person name="Maumus F."/>
            <person name="Mayer C."/>
            <person name="Miller J."/>
            <person name="Monier A."/>
            <person name="Salamov A."/>
            <person name="Young J."/>
            <person name="Aguilar M."/>
            <person name="Claverie J.M."/>
            <person name="Frickenhaus S."/>
            <person name="Gonzalez K."/>
            <person name="Herman E.K."/>
            <person name="Lin Y.C."/>
            <person name="Napier J."/>
            <person name="Ogata H."/>
            <person name="Sarno A.F."/>
            <person name="Shmutz J."/>
            <person name="Schroeder D."/>
            <person name="de Vargas C."/>
            <person name="Verret F."/>
            <person name="von Dassow P."/>
            <person name="Valentin K."/>
            <person name="Van de Peer Y."/>
            <person name="Wheeler G."/>
            <person name="Dacks J.B."/>
            <person name="Delwiche C.F."/>
            <person name="Dyhrman S.T."/>
            <person name="Glockner G."/>
            <person name="John U."/>
            <person name="Richards T."/>
            <person name="Worden A.Z."/>
            <person name="Zhang X."/>
            <person name="Grigoriev I.V."/>
            <person name="Allen A.E."/>
            <person name="Bidle K."/>
            <person name="Borodovsky M."/>
            <person name="Bowler C."/>
            <person name="Brownlee C."/>
            <person name="Cock J.M."/>
            <person name="Elias M."/>
            <person name="Gladyshev V.N."/>
            <person name="Groth M."/>
            <person name="Guda C."/>
            <person name="Hadaegh A."/>
            <person name="Iglesias-Rodriguez M.D."/>
            <person name="Jenkins J."/>
            <person name="Jones B.M."/>
            <person name="Lawson T."/>
            <person name="Leese F."/>
            <person name="Lindquist E."/>
            <person name="Lobanov A."/>
            <person name="Lomsadze A."/>
            <person name="Malik S.B."/>
            <person name="Marsh M.E."/>
            <person name="Mackinder L."/>
            <person name="Mock T."/>
            <person name="Mueller-Roeber B."/>
            <person name="Pagarete A."/>
            <person name="Parker M."/>
            <person name="Probert I."/>
            <person name="Quesneville H."/>
            <person name="Raines C."/>
            <person name="Rensing S.A."/>
            <person name="Riano-Pachon D.M."/>
            <person name="Richier S."/>
            <person name="Rokitta S."/>
            <person name="Shiraiwa Y."/>
            <person name="Soanes D.M."/>
            <person name="van der Giezen M."/>
            <person name="Wahlund T.M."/>
            <person name="Williams B."/>
            <person name="Wilson W."/>
            <person name="Wolfe G."/>
            <person name="Wurch L.L."/>
        </authorList>
    </citation>
    <scope>NUCLEOTIDE SEQUENCE</scope>
</reference>
<dbReference type="EnsemblProtists" id="EOD24664">
    <property type="protein sequence ID" value="EOD24664"/>
    <property type="gene ID" value="EMIHUDRAFT_435432"/>
</dbReference>
<evidence type="ECO:0000313" key="4">
    <source>
        <dbReference type="Proteomes" id="UP000013827"/>
    </source>
</evidence>
<protein>
    <submittedName>
        <fullName evidence="3">Uncharacterized protein</fullName>
    </submittedName>
</protein>
<keyword evidence="2" id="KW-0472">Membrane</keyword>
<dbReference type="Proteomes" id="UP000013827">
    <property type="component" value="Unassembled WGS sequence"/>
</dbReference>
<reference evidence="3" key="2">
    <citation type="submission" date="2024-10" db="UniProtKB">
        <authorList>
            <consortium name="EnsemblProtists"/>
        </authorList>
    </citation>
    <scope>IDENTIFICATION</scope>
</reference>
<feature type="compositionally biased region" description="Acidic residues" evidence="1">
    <location>
        <begin position="12"/>
        <end position="23"/>
    </location>
</feature>